<comment type="caution">
    <text evidence="2">The sequence shown here is derived from an EMBL/GenBank/DDBJ whole genome shotgun (WGS) entry which is preliminary data.</text>
</comment>
<reference evidence="2 3" key="1">
    <citation type="submission" date="2009-04" db="EMBL/GenBank/DDBJ databases">
        <authorList>
            <person name="Weinstock G."/>
            <person name="Sodergren E."/>
            <person name="Clifton S."/>
            <person name="Fulton L."/>
            <person name="Fulton B."/>
            <person name="Courtney L."/>
            <person name="Fronick C."/>
            <person name="Harrison M."/>
            <person name="Strong C."/>
            <person name="Farmer C."/>
            <person name="Delahaunty K."/>
            <person name="Markovic C."/>
            <person name="Hall O."/>
            <person name="Minx P."/>
            <person name="Tomlinson C."/>
            <person name="Mitreva M."/>
            <person name="Nelson J."/>
            <person name="Hou S."/>
            <person name="Wollam A."/>
            <person name="Pepin K.H."/>
            <person name="Johnson M."/>
            <person name="Bhonagiri V."/>
            <person name="Nash W.E."/>
            <person name="Warren W."/>
            <person name="Chinwalla A."/>
            <person name="Mardis E.R."/>
            <person name="Wilson R.K."/>
        </authorList>
    </citation>
    <scope>NUCLEOTIDE SEQUENCE [LARGE SCALE GENOMIC DNA]</scope>
    <source>
        <strain evidence="2 3">DSM 13280</strain>
    </source>
</reference>
<keyword evidence="1" id="KW-1133">Transmembrane helix</keyword>
<feature type="transmembrane region" description="Helical" evidence="1">
    <location>
        <begin position="205"/>
        <end position="229"/>
    </location>
</feature>
<feature type="transmembrane region" description="Helical" evidence="1">
    <location>
        <begin position="249"/>
        <end position="273"/>
    </location>
</feature>
<evidence type="ECO:0000313" key="3">
    <source>
        <dbReference type="Proteomes" id="UP000003295"/>
    </source>
</evidence>
<keyword evidence="1" id="KW-0812">Transmembrane</keyword>
<proteinExistence type="predicted"/>
<feature type="transmembrane region" description="Helical" evidence="1">
    <location>
        <begin position="113"/>
        <end position="146"/>
    </location>
</feature>
<dbReference type="STRING" id="521003.COLINT_02607"/>
<dbReference type="Proteomes" id="UP000003295">
    <property type="component" value="Unassembled WGS sequence"/>
</dbReference>
<dbReference type="HOGENOM" id="CLU_084162_0_0_11"/>
<keyword evidence="1" id="KW-0472">Membrane</keyword>
<organism evidence="2 3">
    <name type="scientific">Collinsella intestinalis DSM 13280</name>
    <dbReference type="NCBI Taxonomy" id="521003"/>
    <lineage>
        <taxon>Bacteria</taxon>
        <taxon>Bacillati</taxon>
        <taxon>Actinomycetota</taxon>
        <taxon>Coriobacteriia</taxon>
        <taxon>Coriobacteriales</taxon>
        <taxon>Coriobacteriaceae</taxon>
        <taxon>Collinsella</taxon>
    </lineage>
</organism>
<sequence>MRIELDKAVKNRWFAASLAAALFIVLWSAESSVAVHGIGHQIMQDGNEWAGLTASSAYASWVVVGTGDPFRSGILFFLMPLFVVVPYSWTLRADMDDGSIAQQYVRCPRESVLVARYFAAFITSGLVVAIPLIVSLLVLLCFLPAYTPEVVSNLYIGMQPHELWAREFFTTPLLYVIYSTLLAFALCGLWGGLVLAASTIVRNRIALVVGSFLLTFAIRLINQWVFYILDLSGFTFSLTDLLYHGGSGIFPREAVPAAVVALVMAVGAFILLFSHKESDVL</sequence>
<accession>C4F974</accession>
<evidence type="ECO:0000256" key="1">
    <source>
        <dbReference type="SAM" id="Phobius"/>
    </source>
</evidence>
<dbReference type="EMBL" id="ABXH02000013">
    <property type="protein sequence ID" value="EEP44562.1"/>
    <property type="molecule type" value="Genomic_DNA"/>
</dbReference>
<dbReference type="AlphaFoldDB" id="C4F974"/>
<protein>
    <submittedName>
        <fullName evidence="2">Uncharacterized protein</fullName>
    </submittedName>
</protein>
<feature type="transmembrane region" description="Helical" evidence="1">
    <location>
        <begin position="74"/>
        <end position="92"/>
    </location>
</feature>
<evidence type="ECO:0000313" key="2">
    <source>
        <dbReference type="EMBL" id="EEP44562.1"/>
    </source>
</evidence>
<name>C4F974_9ACTN</name>
<feature type="transmembrane region" description="Helical" evidence="1">
    <location>
        <begin position="173"/>
        <end position="198"/>
    </location>
</feature>
<gene>
    <name evidence="2" type="ORF">COLINT_02607</name>
</gene>
<dbReference type="eggNOG" id="ENOG50318XJ">
    <property type="taxonomic scope" value="Bacteria"/>
</dbReference>